<dbReference type="InterPro" id="IPR001604">
    <property type="entry name" value="Endo_G_ENPP1-like_dom"/>
</dbReference>
<dbReference type="Gene3D" id="3.40.570.10">
    <property type="entry name" value="Extracellular Endonuclease, subunit A"/>
    <property type="match status" value="1"/>
</dbReference>
<dbReference type="PANTHER" id="PTHR13966:SF5">
    <property type="entry name" value="ENDONUCLEASE G, MITOCHONDRIAL"/>
    <property type="match status" value="1"/>
</dbReference>
<reference evidence="4" key="1">
    <citation type="submission" date="2020-04" db="EMBL/GenBank/DDBJ databases">
        <authorList>
            <person name="Chiriac C."/>
            <person name="Salcher M."/>
            <person name="Ghai R."/>
            <person name="Kavagutti S V."/>
        </authorList>
    </citation>
    <scope>NUCLEOTIDE SEQUENCE</scope>
</reference>
<sequence>MNQHEKFYRKFALGYSAFWLFVAFIGLFVTHAYGSECEGFYPLSKPVSVANGVELCNSFYVVQYDEKLNGAIFSAEKFRAGTHPERLNDFHPDYRLSNPATHRDYLHSGFDQGHMTPAADATNETEMHDSFLLSNMSPQEPTLNREAWRILEEHVRTLDPDYILTGNIYGNVPKRIGAHQVPVPDSYYKLAWKDCQIHAWYAENKPHATVEETTIEIVEVNSGLTFPRCEK</sequence>
<keyword evidence="1" id="KW-0812">Transmembrane</keyword>
<keyword evidence="4" id="KW-0255">Endonuclease</keyword>
<dbReference type="PANTHER" id="PTHR13966">
    <property type="entry name" value="ENDONUCLEASE RELATED"/>
    <property type="match status" value="1"/>
</dbReference>
<dbReference type="EMBL" id="LR796256">
    <property type="protein sequence ID" value="CAB4132083.1"/>
    <property type="molecule type" value="Genomic_DNA"/>
</dbReference>
<organism evidence="4">
    <name type="scientific">uncultured Caudovirales phage</name>
    <dbReference type="NCBI Taxonomy" id="2100421"/>
    <lineage>
        <taxon>Viruses</taxon>
        <taxon>Duplodnaviria</taxon>
        <taxon>Heunggongvirae</taxon>
        <taxon>Uroviricota</taxon>
        <taxon>Caudoviricetes</taxon>
        <taxon>Peduoviridae</taxon>
        <taxon>Maltschvirus</taxon>
        <taxon>Maltschvirus maltsch</taxon>
    </lineage>
</organism>
<keyword evidence="1" id="KW-0472">Membrane</keyword>
<dbReference type="SUPFAM" id="SSF54060">
    <property type="entry name" value="His-Me finger endonucleases"/>
    <property type="match status" value="1"/>
</dbReference>
<dbReference type="InterPro" id="IPR044925">
    <property type="entry name" value="His-Me_finger_sf"/>
</dbReference>
<dbReference type="InterPro" id="IPR020821">
    <property type="entry name" value="ENPP1-3/EXOG-like_nuc-like"/>
</dbReference>
<proteinExistence type="predicted"/>
<dbReference type="SMART" id="SM00477">
    <property type="entry name" value="NUC"/>
    <property type="match status" value="1"/>
</dbReference>
<protein>
    <submittedName>
        <fullName evidence="4">NUC1 DNA/RNA endonuclease G, NUC1</fullName>
    </submittedName>
</protein>
<dbReference type="GO" id="GO:0003676">
    <property type="term" value="F:nucleic acid binding"/>
    <property type="evidence" value="ECO:0007669"/>
    <property type="project" value="InterPro"/>
</dbReference>
<accession>A0A6J5LFQ3</accession>
<feature type="transmembrane region" description="Helical" evidence="1">
    <location>
        <begin position="12"/>
        <end position="34"/>
    </location>
</feature>
<keyword evidence="1" id="KW-1133">Transmembrane helix</keyword>
<dbReference type="Pfam" id="PF01223">
    <property type="entry name" value="Endonuclease_NS"/>
    <property type="match status" value="1"/>
</dbReference>
<name>A0A6J5LFQ3_9CAUD</name>
<evidence type="ECO:0000259" key="3">
    <source>
        <dbReference type="SMART" id="SM00892"/>
    </source>
</evidence>
<evidence type="ECO:0000256" key="1">
    <source>
        <dbReference type="SAM" id="Phobius"/>
    </source>
</evidence>
<evidence type="ECO:0000259" key="2">
    <source>
        <dbReference type="SMART" id="SM00477"/>
    </source>
</evidence>
<dbReference type="InterPro" id="IPR044929">
    <property type="entry name" value="DNA/RNA_non-sp_Endonuclease_sf"/>
</dbReference>
<dbReference type="InterPro" id="IPR040255">
    <property type="entry name" value="Non-specific_endonuclease"/>
</dbReference>
<dbReference type="GO" id="GO:0016787">
    <property type="term" value="F:hydrolase activity"/>
    <property type="evidence" value="ECO:0007669"/>
    <property type="project" value="InterPro"/>
</dbReference>
<dbReference type="GO" id="GO:0046872">
    <property type="term" value="F:metal ion binding"/>
    <property type="evidence" value="ECO:0007669"/>
    <property type="project" value="InterPro"/>
</dbReference>
<feature type="domain" description="ENPP1-3/EXOG-like endonuclease/phosphodiesterase" evidence="2">
    <location>
        <begin position="57"/>
        <end position="228"/>
    </location>
</feature>
<keyword evidence="4" id="KW-0378">Hydrolase</keyword>
<feature type="domain" description="DNA/RNA non-specific endonuclease/pyrophosphatase/phosphodiesterase" evidence="3">
    <location>
        <begin position="56"/>
        <end position="229"/>
    </location>
</feature>
<dbReference type="GO" id="GO:0004519">
    <property type="term" value="F:endonuclease activity"/>
    <property type="evidence" value="ECO:0007669"/>
    <property type="project" value="UniProtKB-KW"/>
</dbReference>
<gene>
    <name evidence="4" type="ORF">UFOVP138_38</name>
</gene>
<evidence type="ECO:0000313" key="4">
    <source>
        <dbReference type="EMBL" id="CAB4132083.1"/>
    </source>
</evidence>
<dbReference type="SMART" id="SM00892">
    <property type="entry name" value="Endonuclease_NS"/>
    <property type="match status" value="1"/>
</dbReference>
<keyword evidence="4" id="KW-0540">Nuclease</keyword>